<proteinExistence type="predicted"/>
<dbReference type="Proteomes" id="UP001211005">
    <property type="component" value="Chromosome"/>
</dbReference>
<feature type="transmembrane region" description="Helical" evidence="1">
    <location>
        <begin position="162"/>
        <end position="186"/>
    </location>
</feature>
<accession>A0ABY7LNS3</accession>
<evidence type="ECO:0000256" key="1">
    <source>
        <dbReference type="SAM" id="Phobius"/>
    </source>
</evidence>
<gene>
    <name evidence="2" type="ORF">O3303_00630</name>
</gene>
<protein>
    <submittedName>
        <fullName evidence="2">Uncharacterized protein</fullName>
    </submittedName>
</protein>
<dbReference type="EMBL" id="CP114767">
    <property type="protein sequence ID" value="WBA42077.1"/>
    <property type="molecule type" value="Genomic_DNA"/>
</dbReference>
<keyword evidence="3" id="KW-1185">Reference proteome</keyword>
<dbReference type="RefSeq" id="WP_269560135.1">
    <property type="nucleotide sequence ID" value="NZ_CP114767.1"/>
</dbReference>
<evidence type="ECO:0000313" key="3">
    <source>
        <dbReference type="Proteomes" id="UP001211005"/>
    </source>
</evidence>
<feature type="transmembrane region" description="Helical" evidence="1">
    <location>
        <begin position="132"/>
        <end position="150"/>
    </location>
</feature>
<feature type="transmembrane region" description="Helical" evidence="1">
    <location>
        <begin position="97"/>
        <end position="120"/>
    </location>
</feature>
<evidence type="ECO:0000313" key="2">
    <source>
        <dbReference type="EMBL" id="WBA42077.1"/>
    </source>
</evidence>
<reference evidence="2 3" key="1">
    <citation type="submission" date="2022-12" db="EMBL/GenBank/DDBJ databases">
        <title>Hymenobacter canadensis sp. nov. isolated from lake water of the Cambridge Bay, Canada.</title>
        <authorList>
            <person name="Kim W.H."/>
            <person name="Lee Y.M."/>
        </authorList>
    </citation>
    <scope>NUCLEOTIDE SEQUENCE [LARGE SCALE GENOMIC DNA]</scope>
    <source>
        <strain evidence="2 3">PAMC 29467</strain>
    </source>
</reference>
<keyword evidence="1" id="KW-1133">Transmembrane helix</keyword>
<keyword evidence="1" id="KW-0472">Membrane</keyword>
<feature type="transmembrane region" description="Helical" evidence="1">
    <location>
        <begin position="6"/>
        <end position="30"/>
    </location>
</feature>
<keyword evidence="1" id="KW-0812">Transmembrane</keyword>
<name>A0ABY7LNS3_9BACT</name>
<organism evidence="2 3">
    <name type="scientific">Hymenobacter canadensis</name>
    <dbReference type="NCBI Taxonomy" id="2999067"/>
    <lineage>
        <taxon>Bacteria</taxon>
        <taxon>Pseudomonadati</taxon>
        <taxon>Bacteroidota</taxon>
        <taxon>Cytophagia</taxon>
        <taxon>Cytophagales</taxon>
        <taxon>Hymenobacteraceae</taxon>
        <taxon>Hymenobacter</taxon>
    </lineage>
</organism>
<feature type="transmembrane region" description="Helical" evidence="1">
    <location>
        <begin position="198"/>
        <end position="219"/>
    </location>
</feature>
<sequence>MPHPSNIMYLLKVLFLVCQSSILLPVVTGWMWRQQLPRNLRILVYCCLMWLAMMSFSEYAGWAWGNNNGINQSVEILEFWFIGAAYYHTLRLPWRRYFPLIGVVFTALALFDFFAISGLWQAITQTLIFNDTYTTLLKHLLVIGLMLLYFEQCLTELRPMSLWQDAMFVVSVGFLLFYSSTLMLFLARHLITASVGRIVYTGLGVVNLVLHLLLTRAFWLGRHPPPAAVGVVLPR</sequence>
<feature type="transmembrane region" description="Helical" evidence="1">
    <location>
        <begin position="42"/>
        <end position="64"/>
    </location>
</feature>